<reference evidence="1" key="1">
    <citation type="submission" date="2022-12" db="EMBL/GenBank/DDBJ databases">
        <authorList>
            <person name="Krivoruchko A.V."/>
            <person name="Elkin A."/>
        </authorList>
    </citation>
    <scope>NUCLEOTIDE SEQUENCE</scope>
    <source>
        <strain evidence="1">IEGM 1388</strain>
    </source>
</reference>
<evidence type="ECO:0000313" key="1">
    <source>
        <dbReference type="EMBL" id="MCZ4550783.1"/>
    </source>
</evidence>
<keyword evidence="2" id="KW-1185">Reference proteome</keyword>
<name>A0ABT4MUU9_GORRU</name>
<dbReference type="RefSeq" id="WP_246833486.1">
    <property type="nucleotide sequence ID" value="NZ_JAPWIE010000003.1"/>
</dbReference>
<accession>A0ABT4MUU9</accession>
<sequence length="162" mass="16472">MTGDTATVTIINESSALIGCKLFGLPAGSVADSDSRPPFGYVNPVDPGALILPGATKTVTLEVFTEDGPNGSTALPPGAYDLYWGCTTVPNVDGVEQWGTLAPAGGISTAEPTELVLPGDAASPPLAPVETAPPAGPCYDAECLPPEAADIVDDLWNEYTSP</sequence>
<comment type="caution">
    <text evidence="1">The sequence shown here is derived from an EMBL/GenBank/DDBJ whole genome shotgun (WGS) entry which is preliminary data.</text>
</comment>
<organism evidence="1 2">
    <name type="scientific">Gordonia rubripertincta</name>
    <name type="common">Rhodococcus corallinus</name>
    <dbReference type="NCBI Taxonomy" id="36822"/>
    <lineage>
        <taxon>Bacteria</taxon>
        <taxon>Bacillati</taxon>
        <taxon>Actinomycetota</taxon>
        <taxon>Actinomycetes</taxon>
        <taxon>Mycobacteriales</taxon>
        <taxon>Gordoniaceae</taxon>
        <taxon>Gordonia</taxon>
    </lineage>
</organism>
<proteinExistence type="predicted"/>
<evidence type="ECO:0000313" key="2">
    <source>
        <dbReference type="Proteomes" id="UP001067235"/>
    </source>
</evidence>
<dbReference type="Proteomes" id="UP001067235">
    <property type="component" value="Unassembled WGS sequence"/>
</dbReference>
<gene>
    <name evidence="1" type="ORF">O4213_12390</name>
</gene>
<dbReference type="EMBL" id="JAPWIE010000003">
    <property type="protein sequence ID" value="MCZ4550783.1"/>
    <property type="molecule type" value="Genomic_DNA"/>
</dbReference>
<evidence type="ECO:0008006" key="3">
    <source>
        <dbReference type="Google" id="ProtNLM"/>
    </source>
</evidence>
<protein>
    <recommendedName>
        <fullName evidence="3">DUF4232 domain-containing protein</fullName>
    </recommendedName>
</protein>